<protein>
    <recommendedName>
        <fullName evidence="5">Pseudouridine synthase</fullName>
        <ecNumber evidence="5">5.4.99.-</ecNumber>
    </recommendedName>
</protein>
<proteinExistence type="inferred from homology"/>
<comment type="caution">
    <text evidence="7">The sequence shown here is derived from an EMBL/GenBank/DDBJ whole genome shotgun (WGS) entry which is preliminary data.</text>
</comment>
<dbReference type="PANTHER" id="PTHR47683">
    <property type="entry name" value="PSEUDOURIDINE SYNTHASE FAMILY PROTEIN-RELATED"/>
    <property type="match status" value="1"/>
</dbReference>
<dbReference type="Pfam" id="PF01479">
    <property type="entry name" value="S4"/>
    <property type="match status" value="1"/>
</dbReference>
<keyword evidence="3 5" id="KW-0413">Isomerase</keyword>
<dbReference type="Proteomes" id="UP000234384">
    <property type="component" value="Unassembled WGS sequence"/>
</dbReference>
<evidence type="ECO:0000256" key="3">
    <source>
        <dbReference type="ARBA" id="ARBA00023235"/>
    </source>
</evidence>
<dbReference type="InterPro" id="IPR042092">
    <property type="entry name" value="PsdUridine_s_RsuA/RluB/E/F_cat"/>
</dbReference>
<feature type="domain" description="RNA-binding S4" evidence="6">
    <location>
        <begin position="1"/>
        <end position="59"/>
    </location>
</feature>
<dbReference type="GO" id="GO:0005829">
    <property type="term" value="C:cytosol"/>
    <property type="evidence" value="ECO:0007669"/>
    <property type="project" value="UniProtKB-ARBA"/>
</dbReference>
<dbReference type="PROSITE" id="PS01149">
    <property type="entry name" value="PSI_RSU"/>
    <property type="match status" value="1"/>
</dbReference>
<dbReference type="SMART" id="SM00363">
    <property type="entry name" value="S4"/>
    <property type="match status" value="1"/>
</dbReference>
<dbReference type="GO" id="GO:0003723">
    <property type="term" value="F:RNA binding"/>
    <property type="evidence" value="ECO:0007669"/>
    <property type="project" value="UniProtKB-KW"/>
</dbReference>
<accession>A0A2I1K3V0</accession>
<dbReference type="Gene3D" id="3.30.70.1560">
    <property type="entry name" value="Alpha-L RNA-binding motif"/>
    <property type="match status" value="1"/>
</dbReference>
<reference evidence="7 8" key="1">
    <citation type="submission" date="2017-12" db="EMBL/GenBank/DDBJ databases">
        <title>Phylogenetic diversity of female urinary microbiome.</title>
        <authorList>
            <person name="Thomas-White K."/>
            <person name="Wolfe A.J."/>
        </authorList>
    </citation>
    <scope>NUCLEOTIDE SEQUENCE [LARGE SCALE GENOMIC DNA]</scope>
    <source>
        <strain evidence="7 8">UMB0898</strain>
    </source>
</reference>
<name>A0A2I1K3V0_9LACT</name>
<dbReference type="EC" id="5.4.99.-" evidence="5"/>
<evidence type="ECO:0000313" key="8">
    <source>
        <dbReference type="Proteomes" id="UP000234384"/>
    </source>
</evidence>
<dbReference type="PROSITE" id="PS50889">
    <property type="entry name" value="S4"/>
    <property type="match status" value="1"/>
</dbReference>
<dbReference type="InterPro" id="IPR020094">
    <property type="entry name" value="TruA/RsuA/RluB/E/F_N"/>
</dbReference>
<dbReference type="InterPro" id="IPR002942">
    <property type="entry name" value="S4_RNA-bd"/>
</dbReference>
<evidence type="ECO:0000256" key="1">
    <source>
        <dbReference type="ARBA" id="ARBA00008348"/>
    </source>
</evidence>
<evidence type="ECO:0000259" key="6">
    <source>
        <dbReference type="SMART" id="SM00363"/>
    </source>
</evidence>
<dbReference type="Gene3D" id="3.30.70.580">
    <property type="entry name" value="Pseudouridine synthase I, catalytic domain, N-terminal subdomain"/>
    <property type="match status" value="1"/>
</dbReference>
<dbReference type="InterPro" id="IPR020103">
    <property type="entry name" value="PsdUridine_synth_cat_dom_sf"/>
</dbReference>
<organism evidence="7 8">
    <name type="scientific">Falseniella ignava</name>
    <dbReference type="NCBI Taxonomy" id="137730"/>
    <lineage>
        <taxon>Bacteria</taxon>
        <taxon>Bacillati</taxon>
        <taxon>Bacillota</taxon>
        <taxon>Bacilli</taxon>
        <taxon>Lactobacillales</taxon>
        <taxon>Aerococcaceae</taxon>
        <taxon>Falseniella</taxon>
    </lineage>
</organism>
<comment type="similarity">
    <text evidence="1 5">Belongs to the pseudouridine synthase RsuA family.</text>
</comment>
<dbReference type="InterPro" id="IPR050343">
    <property type="entry name" value="RsuA_PseudoU_synthase"/>
</dbReference>
<dbReference type="RefSeq" id="WP_101953950.1">
    <property type="nucleotide sequence ID" value="NZ_PKHE01000004.1"/>
</dbReference>
<dbReference type="InterPro" id="IPR036986">
    <property type="entry name" value="S4_RNA-bd_sf"/>
</dbReference>
<dbReference type="CDD" id="cd02553">
    <property type="entry name" value="PseudoU_synth_RsuA"/>
    <property type="match status" value="1"/>
</dbReference>
<dbReference type="NCBIfam" id="TIGR00093">
    <property type="entry name" value="pseudouridine synthase"/>
    <property type="match status" value="1"/>
</dbReference>
<dbReference type="FunFam" id="3.30.70.1560:FF:000001">
    <property type="entry name" value="Pseudouridine synthase"/>
    <property type="match status" value="1"/>
</dbReference>
<evidence type="ECO:0000256" key="2">
    <source>
        <dbReference type="ARBA" id="ARBA00022884"/>
    </source>
</evidence>
<dbReference type="SUPFAM" id="SSF55174">
    <property type="entry name" value="Alpha-L RNA-binding motif"/>
    <property type="match status" value="1"/>
</dbReference>
<dbReference type="PANTHER" id="PTHR47683:SF4">
    <property type="entry name" value="PSEUDOURIDINE SYNTHASE"/>
    <property type="match status" value="1"/>
</dbReference>
<evidence type="ECO:0000256" key="4">
    <source>
        <dbReference type="PROSITE-ProRule" id="PRU00182"/>
    </source>
</evidence>
<dbReference type="GO" id="GO:0120159">
    <property type="term" value="F:rRNA pseudouridine synthase activity"/>
    <property type="evidence" value="ECO:0007669"/>
    <property type="project" value="UniProtKB-ARBA"/>
</dbReference>
<dbReference type="OrthoDB" id="9807213at2"/>
<dbReference type="InterPro" id="IPR018496">
    <property type="entry name" value="PsdUridine_synth_RsuA/RluB_CS"/>
</dbReference>
<dbReference type="InterPro" id="IPR006145">
    <property type="entry name" value="PsdUridine_synth_RsuA/RluA"/>
</dbReference>
<evidence type="ECO:0000256" key="5">
    <source>
        <dbReference type="RuleBase" id="RU003887"/>
    </source>
</evidence>
<dbReference type="GO" id="GO:0000455">
    <property type="term" value="P:enzyme-directed rRNA pseudouridine synthesis"/>
    <property type="evidence" value="ECO:0007669"/>
    <property type="project" value="UniProtKB-ARBA"/>
</dbReference>
<dbReference type="Pfam" id="PF00849">
    <property type="entry name" value="PseudoU_synth_2"/>
    <property type="match status" value="1"/>
</dbReference>
<dbReference type="SUPFAM" id="SSF55120">
    <property type="entry name" value="Pseudouridine synthase"/>
    <property type="match status" value="1"/>
</dbReference>
<evidence type="ECO:0000313" key="7">
    <source>
        <dbReference type="EMBL" id="PKY90334.1"/>
    </source>
</evidence>
<gene>
    <name evidence="7" type="ORF">CYJ57_02565</name>
</gene>
<dbReference type="Gene3D" id="3.10.290.10">
    <property type="entry name" value="RNA-binding S4 domain"/>
    <property type="match status" value="1"/>
</dbReference>
<dbReference type="InterPro" id="IPR000748">
    <property type="entry name" value="PsdUridine_synth_RsuA/RluB/E/F"/>
</dbReference>
<dbReference type="CDD" id="cd00165">
    <property type="entry name" value="S4"/>
    <property type="match status" value="1"/>
</dbReference>
<dbReference type="AlphaFoldDB" id="A0A2I1K3V0"/>
<sequence>MRLDKLLSHSGFGTRKDVKKLIQSGAITINGETVTKSSLHIEPETDLVCCYDEPIAYQQYYYVMLNKPDGIISATFDHLHETVIDWVALDYQHVDLFPVGRLDIDTTGLLLLTNDGQLAHRLTSPKHQVPKVYQAKIAKSITDVDIATFQNGIKIDDYVTRPAQLRSLPSNQPDEIWAEVTIYEGKFHQVKKMFQSIDNLVLKLHRISMGPITLDEHLAEGEYRELTAEELRLLKEI</sequence>
<dbReference type="EMBL" id="PKHE01000004">
    <property type="protein sequence ID" value="PKY90334.1"/>
    <property type="molecule type" value="Genomic_DNA"/>
</dbReference>
<keyword evidence="2 4" id="KW-0694">RNA-binding</keyword>